<dbReference type="Proteomes" id="UP001225957">
    <property type="component" value="Unassembled WGS sequence"/>
</dbReference>
<keyword evidence="1" id="KW-0732">Signal</keyword>
<feature type="chain" id="PRO_5046705162" evidence="1">
    <location>
        <begin position="22"/>
        <end position="138"/>
    </location>
</feature>
<protein>
    <submittedName>
        <fullName evidence="3">Cupin domain-containing protein</fullName>
    </submittedName>
</protein>
<dbReference type="InterPro" id="IPR013096">
    <property type="entry name" value="Cupin_2"/>
</dbReference>
<name>A0ABT6V0X5_9GAMM</name>
<dbReference type="SUPFAM" id="SSF51182">
    <property type="entry name" value="RmlC-like cupins"/>
    <property type="match status" value="1"/>
</dbReference>
<sequence>MKLLTWAAGAALVIASSWGVAQDLTEIDKPASELEEVLAQEIDLPPGDQSVRVVRVAMEPHTAAAWHSHPSPVYVYVIEGEVTFEVEGETKTVKAGEAVAEPLDARMRAINTTDQPAHAVVFQISPKEKAFLEEEAKN</sequence>
<dbReference type="PANTHER" id="PTHR38599">
    <property type="entry name" value="CUPIN DOMAIN PROTEIN (AFU_ORTHOLOGUE AFUA_3G13620)"/>
    <property type="match status" value="1"/>
</dbReference>
<proteinExistence type="predicted"/>
<dbReference type="Gene3D" id="2.60.120.10">
    <property type="entry name" value="Jelly Rolls"/>
    <property type="match status" value="1"/>
</dbReference>
<dbReference type="InterPro" id="IPR011051">
    <property type="entry name" value="RmlC_Cupin_sf"/>
</dbReference>
<dbReference type="InterPro" id="IPR014710">
    <property type="entry name" value="RmlC-like_jellyroll"/>
</dbReference>
<evidence type="ECO:0000256" key="1">
    <source>
        <dbReference type="SAM" id="SignalP"/>
    </source>
</evidence>
<dbReference type="Pfam" id="PF07883">
    <property type="entry name" value="Cupin_2"/>
    <property type="match status" value="1"/>
</dbReference>
<organism evidence="3 4">
    <name type="scientific">Halomonas rhizosphaerae</name>
    <dbReference type="NCBI Taxonomy" id="3043296"/>
    <lineage>
        <taxon>Bacteria</taxon>
        <taxon>Pseudomonadati</taxon>
        <taxon>Pseudomonadota</taxon>
        <taxon>Gammaproteobacteria</taxon>
        <taxon>Oceanospirillales</taxon>
        <taxon>Halomonadaceae</taxon>
        <taxon>Halomonas</taxon>
    </lineage>
</organism>
<reference evidence="3 4" key="1">
    <citation type="submission" date="2023-04" db="EMBL/GenBank/DDBJ databases">
        <title>Halomonas strains isolated from rhizosphere soil.</title>
        <authorList>
            <person name="Xu L."/>
            <person name="Sun J.-Q."/>
        </authorList>
    </citation>
    <scope>NUCLEOTIDE SEQUENCE [LARGE SCALE GENOMIC DNA]</scope>
    <source>
        <strain evidence="3 4">LR5S20</strain>
    </source>
</reference>
<accession>A0ABT6V0X5</accession>
<dbReference type="EMBL" id="JASCQP010000027">
    <property type="protein sequence ID" value="MDI5891846.1"/>
    <property type="molecule type" value="Genomic_DNA"/>
</dbReference>
<evidence type="ECO:0000313" key="4">
    <source>
        <dbReference type="Proteomes" id="UP001225957"/>
    </source>
</evidence>
<dbReference type="PANTHER" id="PTHR38599:SF1">
    <property type="entry name" value="CUPIN DOMAIN PROTEIN (AFU_ORTHOLOGUE AFUA_3G13620)"/>
    <property type="match status" value="1"/>
</dbReference>
<evidence type="ECO:0000313" key="3">
    <source>
        <dbReference type="EMBL" id="MDI5891846.1"/>
    </source>
</evidence>
<gene>
    <name evidence="3" type="ORF">QLQ83_12150</name>
</gene>
<evidence type="ECO:0000259" key="2">
    <source>
        <dbReference type="Pfam" id="PF07883"/>
    </source>
</evidence>
<keyword evidence="4" id="KW-1185">Reference proteome</keyword>
<comment type="caution">
    <text evidence="3">The sequence shown here is derived from an EMBL/GenBank/DDBJ whole genome shotgun (WGS) entry which is preliminary data.</text>
</comment>
<feature type="signal peptide" evidence="1">
    <location>
        <begin position="1"/>
        <end position="21"/>
    </location>
</feature>
<feature type="domain" description="Cupin type-2" evidence="2">
    <location>
        <begin position="55"/>
        <end position="121"/>
    </location>
</feature>
<dbReference type="RefSeq" id="WP_282735783.1">
    <property type="nucleotide sequence ID" value="NZ_JASCQP010000027.1"/>
</dbReference>